<organism evidence="9 10">
    <name type="scientific">Pseudoglutamicibacter albus DNF00011</name>
    <dbReference type="NCBI Taxonomy" id="1401063"/>
    <lineage>
        <taxon>Bacteria</taxon>
        <taxon>Bacillati</taxon>
        <taxon>Actinomycetota</taxon>
        <taxon>Actinomycetes</taxon>
        <taxon>Micrococcales</taxon>
        <taxon>Micrococcaceae</taxon>
        <taxon>Pseudoglutamicibacter</taxon>
    </lineage>
</organism>
<name>A0A095YDU1_9MICC</name>
<keyword evidence="3" id="KW-0813">Transport</keyword>
<comment type="similarity">
    <text evidence="2">Belongs to the nucleobase:cation symporter-2 (NCS2) (TC 2.A.40) family.</text>
</comment>
<feature type="transmembrane region" description="Helical" evidence="8">
    <location>
        <begin position="172"/>
        <end position="192"/>
    </location>
</feature>
<keyword evidence="4" id="KW-1003">Cell membrane</keyword>
<sequence length="446" mass="46415">MSKKSKPVFSWTVHGDGRTVSPNTAVAPDERLHWPQTIGIGVQHVMAMFGATVLVPALTGFPVTTTLLFSGLGTIIFLLVTGNRIPSYLGSSFAFIAPVSAAMGPGRDNFGAALGGVLVTGFALFLVGVIVNRTGTGWIHALMPPAVMGTIVALIGLNLAGSTVSKMKEYTLTTFSTMAAVVICSVLFRGMLGRLSILLGIVIGYLVALPQDEIDFAPVKEAAWVGLPAFHTPTFDLHVILLFLPVLFVLIAENVGHVRTVGVMTGKSYDHLNGKTLMGDGIATMLAGSAGGSGTTTYAENIGVMASSRVYSTAAYWIAGFVAIVLSFMPKFGAVIATIPPGVLGGAGIVLYGMIGIMGARIWVQNQVDFGNPINLMTAGAGLIIAIALNGGDNVLMIAGLTLDGIALGTIATLLIYHVMRGIALWRKTVPTHVDEPQGAQPGKLG</sequence>
<evidence type="ECO:0000313" key="10">
    <source>
        <dbReference type="Proteomes" id="UP000053528"/>
    </source>
</evidence>
<evidence type="ECO:0000256" key="5">
    <source>
        <dbReference type="ARBA" id="ARBA00022692"/>
    </source>
</evidence>
<dbReference type="EMBL" id="JRNH01000015">
    <property type="protein sequence ID" value="KGF20393.1"/>
    <property type="molecule type" value="Genomic_DNA"/>
</dbReference>
<dbReference type="GO" id="GO:0005886">
    <property type="term" value="C:plasma membrane"/>
    <property type="evidence" value="ECO:0007669"/>
    <property type="project" value="UniProtKB-SubCell"/>
</dbReference>
<feature type="transmembrane region" description="Helical" evidence="8">
    <location>
        <begin position="85"/>
        <end position="103"/>
    </location>
</feature>
<keyword evidence="5 8" id="KW-0812">Transmembrane</keyword>
<accession>A0A095YDU1</accession>
<comment type="caution">
    <text evidence="9">The sequence shown here is derived from an EMBL/GenBank/DDBJ whole genome shotgun (WGS) entry which is preliminary data.</text>
</comment>
<dbReference type="RefSeq" id="WP_035756024.1">
    <property type="nucleotide sequence ID" value="NZ_JRNH01000015.1"/>
</dbReference>
<feature type="transmembrane region" description="Helical" evidence="8">
    <location>
        <begin position="314"/>
        <end position="337"/>
    </location>
</feature>
<evidence type="ECO:0000256" key="7">
    <source>
        <dbReference type="ARBA" id="ARBA00023136"/>
    </source>
</evidence>
<evidence type="ECO:0000256" key="4">
    <source>
        <dbReference type="ARBA" id="ARBA00022475"/>
    </source>
</evidence>
<feature type="transmembrane region" description="Helical" evidence="8">
    <location>
        <begin position="137"/>
        <end position="160"/>
    </location>
</feature>
<dbReference type="NCBIfam" id="TIGR00801">
    <property type="entry name" value="ncs2"/>
    <property type="match status" value="1"/>
</dbReference>
<dbReference type="PANTHER" id="PTHR42810">
    <property type="entry name" value="PURINE PERMEASE C1399.01C-RELATED"/>
    <property type="match status" value="1"/>
</dbReference>
<dbReference type="Pfam" id="PF00860">
    <property type="entry name" value="Xan_ur_permease"/>
    <property type="match status" value="1"/>
</dbReference>
<reference evidence="9 10" key="1">
    <citation type="submission" date="2014-07" db="EMBL/GenBank/DDBJ databases">
        <authorList>
            <person name="McCorrison J."/>
            <person name="Sanka R."/>
            <person name="Torralba M."/>
            <person name="Gillis M."/>
            <person name="Haft D.H."/>
            <person name="Methe B."/>
            <person name="Sutton G."/>
            <person name="Nelson K.E."/>
        </authorList>
    </citation>
    <scope>NUCLEOTIDE SEQUENCE [LARGE SCALE GENOMIC DNA]</scope>
    <source>
        <strain evidence="9 10">DNF00011</strain>
    </source>
</reference>
<dbReference type="PANTHER" id="PTHR42810:SF4">
    <property type="entry name" value="URIC ACID TRANSPORTER UACT"/>
    <property type="match status" value="1"/>
</dbReference>
<dbReference type="AlphaFoldDB" id="A0A095YDU1"/>
<feature type="transmembrane region" description="Helical" evidence="8">
    <location>
        <begin position="237"/>
        <end position="255"/>
    </location>
</feature>
<dbReference type="InterPro" id="IPR006042">
    <property type="entry name" value="Xan_ur_permease"/>
</dbReference>
<feature type="transmembrane region" description="Helical" evidence="8">
    <location>
        <begin position="110"/>
        <end position="131"/>
    </location>
</feature>
<dbReference type="GO" id="GO:0042907">
    <property type="term" value="F:xanthine transmembrane transporter activity"/>
    <property type="evidence" value="ECO:0007669"/>
    <property type="project" value="TreeGrafter"/>
</dbReference>
<gene>
    <name evidence="9" type="ORF">HMPREF2128_05720</name>
</gene>
<feature type="transmembrane region" description="Helical" evidence="8">
    <location>
        <begin position="343"/>
        <end position="363"/>
    </location>
</feature>
<evidence type="ECO:0000256" key="6">
    <source>
        <dbReference type="ARBA" id="ARBA00022989"/>
    </source>
</evidence>
<keyword evidence="6 8" id="KW-1133">Transmembrane helix</keyword>
<keyword evidence="7 8" id="KW-0472">Membrane</keyword>
<protein>
    <submittedName>
        <fullName evidence="9">Nitrate reductase</fullName>
    </submittedName>
</protein>
<evidence type="ECO:0000256" key="3">
    <source>
        <dbReference type="ARBA" id="ARBA00022448"/>
    </source>
</evidence>
<feature type="transmembrane region" description="Helical" evidence="8">
    <location>
        <begin position="370"/>
        <end position="389"/>
    </location>
</feature>
<comment type="subcellular location">
    <subcellularLocation>
        <location evidence="1">Cell membrane</location>
        <topology evidence="1">Multi-pass membrane protein</topology>
    </subcellularLocation>
</comment>
<feature type="transmembrane region" description="Helical" evidence="8">
    <location>
        <begin position="53"/>
        <end position="79"/>
    </location>
</feature>
<feature type="transmembrane region" description="Helical" evidence="8">
    <location>
        <begin position="395"/>
        <end position="417"/>
    </location>
</feature>
<evidence type="ECO:0000256" key="1">
    <source>
        <dbReference type="ARBA" id="ARBA00004651"/>
    </source>
</evidence>
<proteinExistence type="inferred from homology"/>
<dbReference type="Proteomes" id="UP000053528">
    <property type="component" value="Unassembled WGS sequence"/>
</dbReference>
<evidence type="ECO:0000256" key="8">
    <source>
        <dbReference type="SAM" id="Phobius"/>
    </source>
</evidence>
<dbReference type="InterPro" id="IPR006043">
    <property type="entry name" value="NCS2"/>
</dbReference>
<evidence type="ECO:0000256" key="2">
    <source>
        <dbReference type="ARBA" id="ARBA00008821"/>
    </source>
</evidence>
<evidence type="ECO:0000313" key="9">
    <source>
        <dbReference type="EMBL" id="KGF20393.1"/>
    </source>
</evidence>